<dbReference type="PROSITE" id="PS51751">
    <property type="entry name" value="EXPERA"/>
    <property type="match status" value="1"/>
</dbReference>
<evidence type="ECO:0000259" key="7">
    <source>
        <dbReference type="PROSITE" id="PS51751"/>
    </source>
</evidence>
<proteinExistence type="predicted"/>
<dbReference type="PANTHER" id="PTHR31204">
    <property type="entry name" value="SIGMA INTRACELLULAR RECEPTOR 2"/>
    <property type="match status" value="1"/>
</dbReference>
<dbReference type="EnsemblPlants" id="QL08p033321:mrna">
    <property type="protein sequence ID" value="QL08p033321:mrna"/>
    <property type="gene ID" value="QL08p033321"/>
</dbReference>
<keyword evidence="3 5" id="KW-1133">Transmembrane helix</keyword>
<keyword evidence="2 5" id="KW-0812">Transmembrane</keyword>
<feature type="transmembrane region" description="Helical" evidence="6">
    <location>
        <begin position="125"/>
        <end position="145"/>
    </location>
</feature>
<dbReference type="FunCoup" id="A0A7N2MBR6">
    <property type="interactions" value="820"/>
</dbReference>
<dbReference type="InterPro" id="IPR051987">
    <property type="entry name" value="Sigma-2_receptor-like"/>
</dbReference>
<feature type="transmembrane region" description="Helical" evidence="6">
    <location>
        <begin position="63"/>
        <end position="85"/>
    </location>
</feature>
<keyword evidence="4 5" id="KW-0472">Membrane</keyword>
<dbReference type="InParanoid" id="A0A7N2MBR6"/>
<reference evidence="8 9" key="1">
    <citation type="journal article" date="2016" name="G3 (Bethesda)">
        <title>First Draft Assembly and Annotation of the Genome of a California Endemic Oak Quercus lobata Nee (Fagaceae).</title>
        <authorList>
            <person name="Sork V.L."/>
            <person name="Fitz-Gibbon S.T."/>
            <person name="Puiu D."/>
            <person name="Crepeau M."/>
            <person name="Gugger P.F."/>
            <person name="Sherman R."/>
            <person name="Stevens K."/>
            <person name="Langley C.H."/>
            <person name="Pellegrini M."/>
            <person name="Salzberg S.L."/>
        </authorList>
    </citation>
    <scope>NUCLEOTIDE SEQUENCE [LARGE SCALE GENOMIC DNA]</scope>
    <source>
        <strain evidence="8 9">cv. SW786</strain>
    </source>
</reference>
<sequence length="265" mass="30322">MGALLKLIDAVLFVFFMVIALAAPLIDAQTCLPLSLFPDLLLDLKNWYAREYGDYLVAEKPDFFVGIVWLELFFQWPLALLNLYAILARKPWFNTTCLIYGASCLTSMVTILSELMGSHKASDKLLMMYFPFLGFGVLAILRGLMPHSGRTTSTIGKRPLLGRKKRICVLVFTHVHLHFELDHMRNRMAFRYSAMWIFHSPFNFNEDERSLYKRMAGILLEHMTCLESLSLTAWDMAGEWVETKVAMVVVPEARSLGLSKVILKM</sequence>
<dbReference type="InterPro" id="IPR033118">
    <property type="entry name" value="EXPERA"/>
</dbReference>
<feature type="domain" description="EXPERA" evidence="7">
    <location>
        <begin position="8"/>
        <end position="140"/>
    </location>
</feature>
<evidence type="ECO:0000313" key="8">
    <source>
        <dbReference type="EnsemblPlants" id="QL08p033321:mrna"/>
    </source>
</evidence>
<accession>A0A7N2MBR6</accession>
<evidence type="ECO:0000256" key="5">
    <source>
        <dbReference type="PROSITE-ProRule" id="PRU01087"/>
    </source>
</evidence>
<evidence type="ECO:0000256" key="1">
    <source>
        <dbReference type="ARBA" id="ARBA00004141"/>
    </source>
</evidence>
<feature type="transmembrane region" description="Helical" evidence="6">
    <location>
        <begin position="92"/>
        <end position="113"/>
    </location>
</feature>
<keyword evidence="9" id="KW-1185">Reference proteome</keyword>
<dbReference type="Gramene" id="QL08p033321:mrna">
    <property type="protein sequence ID" value="QL08p033321:mrna"/>
    <property type="gene ID" value="QL08p033321"/>
</dbReference>
<evidence type="ECO:0000256" key="6">
    <source>
        <dbReference type="SAM" id="Phobius"/>
    </source>
</evidence>
<dbReference type="PANTHER" id="PTHR31204:SF1">
    <property type="entry name" value="SIGMA INTRACELLULAR RECEPTOR 2"/>
    <property type="match status" value="1"/>
</dbReference>
<dbReference type="Pfam" id="PF05241">
    <property type="entry name" value="EBP"/>
    <property type="match status" value="1"/>
</dbReference>
<comment type="subcellular location">
    <subcellularLocation>
        <location evidence="1">Membrane</location>
        <topology evidence="1">Multi-pass membrane protein</topology>
    </subcellularLocation>
</comment>
<evidence type="ECO:0000256" key="3">
    <source>
        <dbReference type="ARBA" id="ARBA00022989"/>
    </source>
</evidence>
<dbReference type="AlphaFoldDB" id="A0A7N2MBR6"/>
<evidence type="ECO:0000256" key="4">
    <source>
        <dbReference type="ARBA" id="ARBA00023136"/>
    </source>
</evidence>
<evidence type="ECO:0000313" key="9">
    <source>
        <dbReference type="Proteomes" id="UP000594261"/>
    </source>
</evidence>
<name>A0A7N2MBR6_QUELO</name>
<organism evidence="8 9">
    <name type="scientific">Quercus lobata</name>
    <name type="common">Valley oak</name>
    <dbReference type="NCBI Taxonomy" id="97700"/>
    <lineage>
        <taxon>Eukaryota</taxon>
        <taxon>Viridiplantae</taxon>
        <taxon>Streptophyta</taxon>
        <taxon>Embryophyta</taxon>
        <taxon>Tracheophyta</taxon>
        <taxon>Spermatophyta</taxon>
        <taxon>Magnoliopsida</taxon>
        <taxon>eudicotyledons</taxon>
        <taxon>Gunneridae</taxon>
        <taxon>Pentapetalae</taxon>
        <taxon>rosids</taxon>
        <taxon>fabids</taxon>
        <taxon>Fagales</taxon>
        <taxon>Fagaceae</taxon>
        <taxon>Quercus</taxon>
    </lineage>
</organism>
<dbReference type="EMBL" id="LRBV02000008">
    <property type="status" value="NOT_ANNOTATED_CDS"/>
    <property type="molecule type" value="Genomic_DNA"/>
</dbReference>
<dbReference type="Proteomes" id="UP000594261">
    <property type="component" value="Chromosome 8"/>
</dbReference>
<evidence type="ECO:0000256" key="2">
    <source>
        <dbReference type="ARBA" id="ARBA00022692"/>
    </source>
</evidence>
<dbReference type="GO" id="GO:0016020">
    <property type="term" value="C:membrane"/>
    <property type="evidence" value="ECO:0007669"/>
    <property type="project" value="UniProtKB-SubCell"/>
</dbReference>
<reference evidence="8" key="2">
    <citation type="submission" date="2021-01" db="UniProtKB">
        <authorList>
            <consortium name="EnsemblPlants"/>
        </authorList>
    </citation>
    <scope>IDENTIFICATION</scope>
</reference>
<protein>
    <recommendedName>
        <fullName evidence="7">EXPERA domain-containing protein</fullName>
    </recommendedName>
</protein>
<dbReference type="GO" id="GO:0005783">
    <property type="term" value="C:endoplasmic reticulum"/>
    <property type="evidence" value="ECO:0007669"/>
    <property type="project" value="TreeGrafter"/>
</dbReference>